<evidence type="ECO:0000256" key="1">
    <source>
        <dbReference type="SAM" id="MobiDB-lite"/>
    </source>
</evidence>
<dbReference type="AlphaFoldDB" id="A0A166NDT7"/>
<dbReference type="Proteomes" id="UP000077266">
    <property type="component" value="Unassembled WGS sequence"/>
</dbReference>
<protein>
    <submittedName>
        <fullName evidence="2">Uncharacterized protein</fullName>
    </submittedName>
</protein>
<dbReference type="EMBL" id="KV426692">
    <property type="protein sequence ID" value="KZV79050.1"/>
    <property type="molecule type" value="Genomic_DNA"/>
</dbReference>
<evidence type="ECO:0000313" key="2">
    <source>
        <dbReference type="EMBL" id="KZV79050.1"/>
    </source>
</evidence>
<dbReference type="InParanoid" id="A0A166NDT7"/>
<name>A0A166NDT7_EXIGL</name>
<sequence length="235" mass="25902">MNFFQNLSFHAALRGSGNKSRDEAITHQTTAAMRYPVAVAQNHVHKDAPAALIPLVLVDRHRPQERPLSLHPSCLSSSITTTVADVDTVVAATRVVLEKQPRDAFESGRRPPLQCLVRALVEQELAVEPGMFGNDPYKTAVKITAADFFNGLSARFGVRSFRGDFGQCNACGSWVKLVNLTVHAEKRCKALHKKENAKYWIYVAEGSDSEVGNDEDEIDEEEEEGGEQLHSSSRG</sequence>
<evidence type="ECO:0000313" key="3">
    <source>
        <dbReference type="Proteomes" id="UP000077266"/>
    </source>
</evidence>
<proteinExistence type="predicted"/>
<organism evidence="2 3">
    <name type="scientific">Exidia glandulosa HHB12029</name>
    <dbReference type="NCBI Taxonomy" id="1314781"/>
    <lineage>
        <taxon>Eukaryota</taxon>
        <taxon>Fungi</taxon>
        <taxon>Dikarya</taxon>
        <taxon>Basidiomycota</taxon>
        <taxon>Agaricomycotina</taxon>
        <taxon>Agaricomycetes</taxon>
        <taxon>Auriculariales</taxon>
        <taxon>Exidiaceae</taxon>
        <taxon>Exidia</taxon>
    </lineage>
</organism>
<keyword evidence="3" id="KW-1185">Reference proteome</keyword>
<gene>
    <name evidence="2" type="ORF">EXIGLDRAFT_782878</name>
</gene>
<accession>A0A166NDT7</accession>
<feature type="compositionally biased region" description="Acidic residues" evidence="1">
    <location>
        <begin position="209"/>
        <end position="226"/>
    </location>
</feature>
<reference evidence="2 3" key="1">
    <citation type="journal article" date="2016" name="Mol. Biol. Evol.">
        <title>Comparative Genomics of Early-Diverging Mushroom-Forming Fungi Provides Insights into the Origins of Lignocellulose Decay Capabilities.</title>
        <authorList>
            <person name="Nagy L.G."/>
            <person name="Riley R."/>
            <person name="Tritt A."/>
            <person name="Adam C."/>
            <person name="Daum C."/>
            <person name="Floudas D."/>
            <person name="Sun H."/>
            <person name="Yadav J.S."/>
            <person name="Pangilinan J."/>
            <person name="Larsson K.H."/>
            <person name="Matsuura K."/>
            <person name="Barry K."/>
            <person name="Labutti K."/>
            <person name="Kuo R."/>
            <person name="Ohm R.A."/>
            <person name="Bhattacharya S.S."/>
            <person name="Shirouzu T."/>
            <person name="Yoshinaga Y."/>
            <person name="Martin F.M."/>
            <person name="Grigoriev I.V."/>
            <person name="Hibbett D.S."/>
        </authorList>
    </citation>
    <scope>NUCLEOTIDE SEQUENCE [LARGE SCALE GENOMIC DNA]</scope>
    <source>
        <strain evidence="2 3">HHB12029</strain>
    </source>
</reference>
<feature type="region of interest" description="Disordered" evidence="1">
    <location>
        <begin position="209"/>
        <end position="235"/>
    </location>
</feature>